<protein>
    <submittedName>
        <fullName evidence="3 4">Uncharacterized protein LOC106813674 isoform X1</fullName>
    </submittedName>
</protein>
<dbReference type="RefSeq" id="XP_014673358.1">
    <property type="nucleotide sequence ID" value="XM_014817872.1"/>
</dbReference>
<dbReference type="GeneID" id="106813674"/>
<keyword evidence="2" id="KW-1185">Reference proteome</keyword>
<dbReference type="Proteomes" id="UP000695022">
    <property type="component" value="Unplaced"/>
</dbReference>
<dbReference type="RefSeq" id="XP_014673357.1">
    <property type="nucleotide sequence ID" value="XM_014817871.1"/>
</dbReference>
<feature type="compositionally biased region" description="Basic and acidic residues" evidence="1">
    <location>
        <begin position="75"/>
        <end position="86"/>
    </location>
</feature>
<proteinExistence type="predicted"/>
<reference evidence="3 4" key="1">
    <citation type="submission" date="2025-05" db="UniProtKB">
        <authorList>
            <consortium name="RefSeq"/>
        </authorList>
    </citation>
    <scope>IDENTIFICATION</scope>
</reference>
<evidence type="ECO:0000313" key="4">
    <source>
        <dbReference type="RefSeq" id="XP_014673358.1"/>
    </source>
</evidence>
<name>A0ABM1EMD6_PRICU</name>
<evidence type="ECO:0000313" key="3">
    <source>
        <dbReference type="RefSeq" id="XP_014673357.1"/>
    </source>
</evidence>
<sequence length="256" mass="29261">MSNSDWDSPSEGVDYGPQKTKRHIEAKKPPDDSEDETPTRDKAVRPTTKPRKNAMLDQTSRQTKPHSGPITFIDRSLDPDRARETPKPPYDFKGAMELGRYTYVFEHGATGHYTAQRDVVPSTVTTYADQSELFAYRIWEEFFSVLRFPVDFIVIFFIELIKFLCRHIFQRLLVGVVTVLCDYAFKPLLAGLFNGLLQPTLVLAWNVVVSLRRVFEPLTDILHSLVAQVVLLLRAVRLIEWNSCPDPGKHRVVVSV</sequence>
<evidence type="ECO:0000256" key="1">
    <source>
        <dbReference type="SAM" id="MobiDB-lite"/>
    </source>
</evidence>
<feature type="compositionally biased region" description="Basic and acidic residues" evidence="1">
    <location>
        <begin position="26"/>
        <end position="44"/>
    </location>
</feature>
<evidence type="ECO:0000313" key="2">
    <source>
        <dbReference type="Proteomes" id="UP000695022"/>
    </source>
</evidence>
<evidence type="ECO:0000313" key="5">
    <source>
        <dbReference type="RefSeq" id="XP_014673359.1"/>
    </source>
</evidence>
<organism evidence="2 3">
    <name type="scientific">Priapulus caudatus</name>
    <name type="common">Priapulid worm</name>
    <dbReference type="NCBI Taxonomy" id="37621"/>
    <lineage>
        <taxon>Eukaryota</taxon>
        <taxon>Metazoa</taxon>
        <taxon>Ecdysozoa</taxon>
        <taxon>Scalidophora</taxon>
        <taxon>Priapulida</taxon>
        <taxon>Priapulimorpha</taxon>
        <taxon>Priapulimorphida</taxon>
        <taxon>Priapulidae</taxon>
        <taxon>Priapulus</taxon>
    </lineage>
</organism>
<accession>A0ABM1EMD6</accession>
<feature type="region of interest" description="Disordered" evidence="1">
    <location>
        <begin position="1"/>
        <end position="89"/>
    </location>
</feature>
<dbReference type="RefSeq" id="XP_014673359.1">
    <property type="nucleotide sequence ID" value="XM_014817873.1"/>
</dbReference>
<gene>
    <name evidence="3 4 5" type="primary">LOC106813674</name>
</gene>